<dbReference type="EMBL" id="RAWB01000436">
    <property type="protein sequence ID" value="RKH50079.1"/>
    <property type="molecule type" value="Genomic_DNA"/>
</dbReference>
<protein>
    <submittedName>
        <fullName evidence="2">Uncharacterized protein</fullName>
    </submittedName>
</protein>
<proteinExistence type="predicted"/>
<accession>A0A3A8P2M5</accession>
<name>A0A3A8P2M5_9BACT</name>
<evidence type="ECO:0000313" key="2">
    <source>
        <dbReference type="EMBL" id="RKH50079.1"/>
    </source>
</evidence>
<evidence type="ECO:0000313" key="3">
    <source>
        <dbReference type="Proteomes" id="UP000272888"/>
    </source>
</evidence>
<organism evidence="2 3">
    <name type="scientific">Corallococcus llansteffanensis</name>
    <dbReference type="NCBI Taxonomy" id="2316731"/>
    <lineage>
        <taxon>Bacteria</taxon>
        <taxon>Pseudomonadati</taxon>
        <taxon>Myxococcota</taxon>
        <taxon>Myxococcia</taxon>
        <taxon>Myxococcales</taxon>
        <taxon>Cystobacterineae</taxon>
        <taxon>Myxococcaceae</taxon>
        <taxon>Corallococcus</taxon>
    </lineage>
</organism>
<sequence>MGTVENVDLSATRPSEYLREGLLSPEGKPREGLNGQHSLGMAHRLKGEGTPQATVLELLESLRKASERLIPKDADNTPLKEASRKALETAWSASGPTGTGVLGELRAAVLPLVKDTRTLAAMLLHVERIARQLGLVSTAPPPLPRA</sequence>
<gene>
    <name evidence="2" type="ORF">D7V93_31005</name>
</gene>
<dbReference type="AlphaFoldDB" id="A0A3A8P2M5"/>
<keyword evidence="3" id="KW-1185">Reference proteome</keyword>
<dbReference type="Proteomes" id="UP000272888">
    <property type="component" value="Unassembled WGS sequence"/>
</dbReference>
<dbReference type="RefSeq" id="WP_120646817.1">
    <property type="nucleotide sequence ID" value="NZ_RAWB01000436.1"/>
</dbReference>
<reference evidence="3" key="1">
    <citation type="submission" date="2018-09" db="EMBL/GenBank/DDBJ databases">
        <authorList>
            <person name="Livingstone P.G."/>
            <person name="Whitworth D.E."/>
        </authorList>
    </citation>
    <scope>NUCLEOTIDE SEQUENCE [LARGE SCALE GENOMIC DNA]</scope>
    <source>
        <strain evidence="3">CA051B</strain>
    </source>
</reference>
<comment type="caution">
    <text evidence="2">The sequence shown here is derived from an EMBL/GenBank/DDBJ whole genome shotgun (WGS) entry which is preliminary data.</text>
</comment>
<evidence type="ECO:0000256" key="1">
    <source>
        <dbReference type="SAM" id="MobiDB-lite"/>
    </source>
</evidence>
<feature type="region of interest" description="Disordered" evidence="1">
    <location>
        <begin position="1"/>
        <end position="48"/>
    </location>
</feature>